<dbReference type="EMBL" id="LRGB01000930">
    <property type="protein sequence ID" value="KZS15025.1"/>
    <property type="molecule type" value="Genomic_DNA"/>
</dbReference>
<keyword evidence="1" id="KW-0472">Membrane</keyword>
<dbReference type="Proteomes" id="UP000076858">
    <property type="component" value="Unassembled WGS sequence"/>
</dbReference>
<keyword evidence="1" id="KW-1133">Transmembrane helix</keyword>
<sequence>MVVNCFTVQFLVHLFFGPLLISYSKFQ</sequence>
<comment type="caution">
    <text evidence="2">The sequence shown here is derived from an EMBL/GenBank/DDBJ whole genome shotgun (WGS) entry which is preliminary data.</text>
</comment>
<name>A0A164Y9L1_9CRUS</name>
<organism evidence="2 3">
    <name type="scientific">Daphnia magna</name>
    <dbReference type="NCBI Taxonomy" id="35525"/>
    <lineage>
        <taxon>Eukaryota</taxon>
        <taxon>Metazoa</taxon>
        <taxon>Ecdysozoa</taxon>
        <taxon>Arthropoda</taxon>
        <taxon>Crustacea</taxon>
        <taxon>Branchiopoda</taxon>
        <taxon>Diplostraca</taxon>
        <taxon>Cladocera</taxon>
        <taxon>Anomopoda</taxon>
        <taxon>Daphniidae</taxon>
        <taxon>Daphnia</taxon>
    </lineage>
</organism>
<dbReference type="AlphaFoldDB" id="A0A164Y9L1"/>
<feature type="transmembrane region" description="Helical" evidence="1">
    <location>
        <begin position="6"/>
        <end position="23"/>
    </location>
</feature>
<keyword evidence="3" id="KW-1185">Reference proteome</keyword>
<evidence type="ECO:0000313" key="2">
    <source>
        <dbReference type="EMBL" id="KZS15025.1"/>
    </source>
</evidence>
<keyword evidence="1" id="KW-0812">Transmembrane</keyword>
<proteinExistence type="predicted"/>
<accession>A0A164Y9L1</accession>
<gene>
    <name evidence="2" type="ORF">APZ42_019589</name>
</gene>
<evidence type="ECO:0000256" key="1">
    <source>
        <dbReference type="SAM" id="Phobius"/>
    </source>
</evidence>
<reference evidence="2 3" key="1">
    <citation type="submission" date="2016-03" db="EMBL/GenBank/DDBJ databases">
        <title>EvidentialGene: Evidence-directed Construction of Genes on Genomes.</title>
        <authorList>
            <person name="Gilbert D.G."/>
            <person name="Choi J.-H."/>
            <person name="Mockaitis K."/>
            <person name="Colbourne J."/>
            <person name="Pfrender M."/>
        </authorList>
    </citation>
    <scope>NUCLEOTIDE SEQUENCE [LARGE SCALE GENOMIC DNA]</scope>
    <source>
        <strain evidence="2 3">Xinb3</strain>
        <tissue evidence="2">Complete organism</tissue>
    </source>
</reference>
<protein>
    <submittedName>
        <fullName evidence="2">Uncharacterized protein</fullName>
    </submittedName>
</protein>
<evidence type="ECO:0000313" key="3">
    <source>
        <dbReference type="Proteomes" id="UP000076858"/>
    </source>
</evidence>